<dbReference type="PANTHER" id="PTHR37534">
    <property type="entry name" value="TRANSCRIPTIONAL ACTIVATOR PROTEIN UGA3"/>
    <property type="match status" value="1"/>
</dbReference>
<sequence length="475" mass="53150">MAIRTTRQVRTACDQCYKLKEKCLRVSISTTCGRCERLCLSCTTNRPVKPAGRRPRGQNQSSQSQSQSATSRSQSKGSIVSNSTEAVLPDIATLLNNAPDLDLEEKELLVELLGRADSFESFVVAPKFQGAEQRFLSAPLPAALPVLKDAYLACAGALKLIRSGFATEEERNMSTRRASSAMITLRSLPIANSQDAALLLTLGTALALYVYSAIGVGIGDICHYCLSVTMPFIDTNFSDSEAGTGQSYLVLLETMECLTHRRKPTLRIRARTLENVDRHVGLCLPILQYYHDLCVISHSMTSDNNEVYQTYLERQLTDVETAIESWQPPQSDRLINDFNSTEVVNLLAQAKVYRLAGLLVGHRLRYKFGEEDGKADVLSKEIMMELDLARRITKQPTRCVTIPFIAAAVEIRDPTARTNAYHNVDRFIDHFTPVVQQAAKKFLCQIWQERDSRGKFCWFDSISKPCVVWRNLKHG</sequence>
<dbReference type="GO" id="GO:0008270">
    <property type="term" value="F:zinc ion binding"/>
    <property type="evidence" value="ECO:0007669"/>
    <property type="project" value="InterPro"/>
</dbReference>
<evidence type="ECO:0000313" key="5">
    <source>
        <dbReference type="Proteomes" id="UP000490939"/>
    </source>
</evidence>
<dbReference type="GO" id="GO:0000976">
    <property type="term" value="F:transcription cis-regulatory region binding"/>
    <property type="evidence" value="ECO:0007669"/>
    <property type="project" value="TreeGrafter"/>
</dbReference>
<dbReference type="InterPro" id="IPR001138">
    <property type="entry name" value="Zn2Cys6_DnaBD"/>
</dbReference>
<feature type="region of interest" description="Disordered" evidence="2">
    <location>
        <begin position="48"/>
        <end position="81"/>
    </location>
</feature>
<feature type="transmembrane region" description="Helical" evidence="3">
    <location>
        <begin position="196"/>
        <end position="218"/>
    </location>
</feature>
<dbReference type="GO" id="GO:0005634">
    <property type="term" value="C:nucleus"/>
    <property type="evidence" value="ECO:0007669"/>
    <property type="project" value="TreeGrafter"/>
</dbReference>
<evidence type="ECO:0000256" key="3">
    <source>
        <dbReference type="SAM" id="Phobius"/>
    </source>
</evidence>
<dbReference type="SUPFAM" id="SSF57701">
    <property type="entry name" value="Zn2/Cys6 DNA-binding domain"/>
    <property type="match status" value="1"/>
</dbReference>
<dbReference type="PANTHER" id="PTHR37534:SF7">
    <property type="entry name" value="TRANSCRIPTIONAL ACTIVATOR PROTEIN UGA3"/>
    <property type="match status" value="1"/>
</dbReference>
<dbReference type="GO" id="GO:0045944">
    <property type="term" value="P:positive regulation of transcription by RNA polymerase II"/>
    <property type="evidence" value="ECO:0007669"/>
    <property type="project" value="TreeGrafter"/>
</dbReference>
<accession>A0A8H3VPQ9</accession>
<keyword evidence="1" id="KW-0539">Nucleus</keyword>
<keyword evidence="3" id="KW-0812">Transmembrane</keyword>
<dbReference type="EMBL" id="WNWR01000085">
    <property type="protein sequence ID" value="KAE9991701.1"/>
    <property type="molecule type" value="Genomic_DNA"/>
</dbReference>
<keyword evidence="3" id="KW-0472">Membrane</keyword>
<organism evidence="4 5">
    <name type="scientific">Venturia inaequalis</name>
    <name type="common">Apple scab fungus</name>
    <dbReference type="NCBI Taxonomy" id="5025"/>
    <lineage>
        <taxon>Eukaryota</taxon>
        <taxon>Fungi</taxon>
        <taxon>Dikarya</taxon>
        <taxon>Ascomycota</taxon>
        <taxon>Pezizomycotina</taxon>
        <taxon>Dothideomycetes</taxon>
        <taxon>Pleosporomycetidae</taxon>
        <taxon>Venturiales</taxon>
        <taxon>Venturiaceae</taxon>
        <taxon>Venturia</taxon>
    </lineage>
</organism>
<dbReference type="InterPro" id="IPR036864">
    <property type="entry name" value="Zn2-C6_fun-type_DNA-bd_sf"/>
</dbReference>
<gene>
    <name evidence="4" type="ORF">EG327_011161</name>
</gene>
<reference evidence="4 5" key="1">
    <citation type="submission" date="2019-07" db="EMBL/GenBank/DDBJ databases">
        <title>Venturia inaequalis Genome Resource.</title>
        <authorList>
            <person name="Lichtner F.J."/>
        </authorList>
    </citation>
    <scope>NUCLEOTIDE SEQUENCE [LARGE SCALE GENOMIC DNA]</scope>
    <source>
        <strain evidence="4 5">DMI_063113</strain>
    </source>
</reference>
<keyword evidence="5" id="KW-1185">Reference proteome</keyword>
<evidence type="ECO:0000256" key="2">
    <source>
        <dbReference type="SAM" id="MobiDB-lite"/>
    </source>
</evidence>
<comment type="caution">
    <text evidence="4">The sequence shown here is derived from an EMBL/GenBank/DDBJ whole genome shotgun (WGS) entry which is preliminary data.</text>
</comment>
<keyword evidence="3" id="KW-1133">Transmembrane helix</keyword>
<protein>
    <recommendedName>
        <fullName evidence="6">Zn(2)-C6 fungal-type domain-containing protein</fullName>
    </recommendedName>
</protein>
<dbReference type="GO" id="GO:0000981">
    <property type="term" value="F:DNA-binding transcription factor activity, RNA polymerase II-specific"/>
    <property type="evidence" value="ECO:0007669"/>
    <property type="project" value="InterPro"/>
</dbReference>
<feature type="compositionally biased region" description="Low complexity" evidence="2">
    <location>
        <begin position="58"/>
        <end position="78"/>
    </location>
</feature>
<dbReference type="CDD" id="cd00067">
    <property type="entry name" value="GAL4"/>
    <property type="match status" value="1"/>
</dbReference>
<dbReference type="Proteomes" id="UP000490939">
    <property type="component" value="Unassembled WGS sequence"/>
</dbReference>
<name>A0A8H3VPQ9_VENIN</name>
<dbReference type="AlphaFoldDB" id="A0A8H3VPQ9"/>
<evidence type="ECO:0000256" key="1">
    <source>
        <dbReference type="ARBA" id="ARBA00023242"/>
    </source>
</evidence>
<proteinExistence type="predicted"/>
<evidence type="ECO:0008006" key="6">
    <source>
        <dbReference type="Google" id="ProtNLM"/>
    </source>
</evidence>
<evidence type="ECO:0000313" key="4">
    <source>
        <dbReference type="EMBL" id="KAE9991701.1"/>
    </source>
</evidence>